<feature type="domain" description="ABC-2 type transporter transmembrane" evidence="8">
    <location>
        <begin position="3"/>
        <end position="152"/>
    </location>
</feature>
<dbReference type="PANTHER" id="PTHR48042:SF19">
    <property type="entry name" value="OS09G0472100 PROTEIN"/>
    <property type="match status" value="1"/>
</dbReference>
<dbReference type="Proteomes" id="UP000017836">
    <property type="component" value="Unassembled WGS sequence"/>
</dbReference>
<sequence length="154" mass="17067">MHRDLGYYCLRLGIYIALCVCVGTIFFDIGHNFGSIQARGSMLMFVAAFWTFMAIGGFPSFVEDMKIFGRERLNGHYGVGAYVIGNTISSTPYLLLISLIPGAITYYLARLQDGAEHFIYFALVLFVCMMLVESLMMIVASLVPDFLMGIITGA</sequence>
<name>W1NRC8_AMBTC</name>
<feature type="transmembrane region" description="Helical" evidence="7">
    <location>
        <begin position="42"/>
        <end position="62"/>
    </location>
</feature>
<dbReference type="AlphaFoldDB" id="W1NRC8"/>
<dbReference type="InterPro" id="IPR052215">
    <property type="entry name" value="Plant_ABCG"/>
</dbReference>
<dbReference type="Gramene" id="ERM98093">
    <property type="protein sequence ID" value="ERM98093"/>
    <property type="gene ID" value="AMTR_s01903p00008330"/>
</dbReference>
<evidence type="ECO:0000256" key="6">
    <source>
        <dbReference type="ARBA" id="ARBA00023136"/>
    </source>
</evidence>
<keyword evidence="3" id="KW-0813">Transport</keyword>
<feature type="transmembrane region" description="Helical" evidence="7">
    <location>
        <begin position="120"/>
        <end position="143"/>
    </location>
</feature>
<comment type="similarity">
    <text evidence="2">Belongs to the ABC transporter superfamily. ABCG family. Eye pigment precursor importer (TC 3.A.1.204) subfamily.</text>
</comment>
<comment type="subcellular location">
    <subcellularLocation>
        <location evidence="1">Membrane</location>
        <topology evidence="1">Multi-pass membrane protein</topology>
    </subcellularLocation>
</comment>
<protein>
    <recommendedName>
        <fullName evidence="8">ABC-2 type transporter transmembrane domain-containing protein</fullName>
    </recommendedName>
</protein>
<proteinExistence type="inferred from homology"/>
<feature type="transmembrane region" description="Helical" evidence="7">
    <location>
        <begin position="82"/>
        <end position="108"/>
    </location>
</feature>
<dbReference type="PANTHER" id="PTHR48042">
    <property type="entry name" value="ABC TRANSPORTER G FAMILY MEMBER 11"/>
    <property type="match status" value="1"/>
</dbReference>
<dbReference type="STRING" id="13333.W1NRC8"/>
<evidence type="ECO:0000256" key="7">
    <source>
        <dbReference type="SAM" id="Phobius"/>
    </source>
</evidence>
<dbReference type="GO" id="GO:0140359">
    <property type="term" value="F:ABC-type transporter activity"/>
    <property type="evidence" value="ECO:0007669"/>
    <property type="project" value="InterPro"/>
</dbReference>
<evidence type="ECO:0000256" key="1">
    <source>
        <dbReference type="ARBA" id="ARBA00004141"/>
    </source>
</evidence>
<dbReference type="GO" id="GO:0016020">
    <property type="term" value="C:membrane"/>
    <property type="evidence" value="ECO:0007669"/>
    <property type="project" value="UniProtKB-SubCell"/>
</dbReference>
<evidence type="ECO:0000313" key="9">
    <source>
        <dbReference type="EMBL" id="ERM98093.1"/>
    </source>
</evidence>
<feature type="non-terminal residue" evidence="9">
    <location>
        <position position="154"/>
    </location>
</feature>
<gene>
    <name evidence="9" type="ORF">AMTR_s01903p00008330</name>
</gene>
<dbReference type="OMA" id="KHERFNG"/>
<evidence type="ECO:0000256" key="3">
    <source>
        <dbReference type="ARBA" id="ARBA00022448"/>
    </source>
</evidence>
<dbReference type="InterPro" id="IPR013525">
    <property type="entry name" value="ABC2_TM"/>
</dbReference>
<dbReference type="EMBL" id="KI395503">
    <property type="protein sequence ID" value="ERM98093.1"/>
    <property type="molecule type" value="Genomic_DNA"/>
</dbReference>
<evidence type="ECO:0000256" key="4">
    <source>
        <dbReference type="ARBA" id="ARBA00022692"/>
    </source>
</evidence>
<keyword evidence="10" id="KW-1185">Reference proteome</keyword>
<evidence type="ECO:0000259" key="8">
    <source>
        <dbReference type="Pfam" id="PF01061"/>
    </source>
</evidence>
<evidence type="ECO:0000256" key="5">
    <source>
        <dbReference type="ARBA" id="ARBA00022989"/>
    </source>
</evidence>
<organism evidence="9 10">
    <name type="scientific">Amborella trichopoda</name>
    <dbReference type="NCBI Taxonomy" id="13333"/>
    <lineage>
        <taxon>Eukaryota</taxon>
        <taxon>Viridiplantae</taxon>
        <taxon>Streptophyta</taxon>
        <taxon>Embryophyta</taxon>
        <taxon>Tracheophyta</taxon>
        <taxon>Spermatophyta</taxon>
        <taxon>Magnoliopsida</taxon>
        <taxon>Amborellales</taxon>
        <taxon>Amborellaceae</taxon>
        <taxon>Amborella</taxon>
    </lineage>
</organism>
<feature type="transmembrane region" description="Helical" evidence="7">
    <location>
        <begin position="12"/>
        <end position="30"/>
    </location>
</feature>
<dbReference type="HOGENOM" id="CLU_1708821_0_0_1"/>
<keyword evidence="5 7" id="KW-1133">Transmembrane helix</keyword>
<dbReference type="Pfam" id="PF01061">
    <property type="entry name" value="ABC2_membrane"/>
    <property type="match status" value="1"/>
</dbReference>
<keyword evidence="4 7" id="KW-0812">Transmembrane</keyword>
<keyword evidence="6 7" id="KW-0472">Membrane</keyword>
<dbReference type="eggNOG" id="KOG0061">
    <property type="taxonomic scope" value="Eukaryota"/>
</dbReference>
<evidence type="ECO:0000256" key="2">
    <source>
        <dbReference type="ARBA" id="ARBA00005814"/>
    </source>
</evidence>
<evidence type="ECO:0000313" key="10">
    <source>
        <dbReference type="Proteomes" id="UP000017836"/>
    </source>
</evidence>
<reference evidence="10" key="1">
    <citation type="journal article" date="2013" name="Science">
        <title>The Amborella genome and the evolution of flowering plants.</title>
        <authorList>
            <consortium name="Amborella Genome Project"/>
        </authorList>
    </citation>
    <scope>NUCLEOTIDE SEQUENCE [LARGE SCALE GENOMIC DNA]</scope>
</reference>
<accession>W1NRC8</accession>